<keyword evidence="2" id="KW-0472">Membrane</keyword>
<proteinExistence type="predicted"/>
<feature type="compositionally biased region" description="Low complexity" evidence="1">
    <location>
        <begin position="342"/>
        <end position="367"/>
    </location>
</feature>
<evidence type="ECO:0000256" key="2">
    <source>
        <dbReference type="SAM" id="Phobius"/>
    </source>
</evidence>
<feature type="compositionally biased region" description="Pro residues" evidence="1">
    <location>
        <begin position="329"/>
        <end position="341"/>
    </location>
</feature>
<name>A0A0C1V8M3_9CYAN</name>
<feature type="region of interest" description="Disordered" evidence="1">
    <location>
        <begin position="275"/>
        <end position="367"/>
    </location>
</feature>
<keyword evidence="2" id="KW-1133">Transmembrane helix</keyword>
<sequence>MTPSTAPQRPNFAAPSAHTSLVEGLQPALRSTLSSLNINLDYELARYRYAKRGEAYPGGSPTQFRLRRQPSPNLINVPTSTPGARAGVMPPPPPPNPRLQQIESPPGMTTASASEVAALRSAIVPQPHAAQDTYMPSSAALLENLEQAAPYPGQSPTRQATRRRPKSWLTPLGLGALLLLLVSSAGLGFLLVNPTAASNLFQQTPLARFFPSDELDSEATAENEADVATTDLDETAEPPLTPLSPDLSQREFADLGLNNLSTVPSGETALSDELATAPTTDDPQALSETQRAAAMRREAANTPATVNQIPTTTTPAPQPAAPIYQAPAPAAPAPAPTPQPAAPVQTQTQPSPPSSATSSVNSGATSVSPQSAYYVVTDYTGDPSLDDARTVVQDAYVRNFDVGARIQLGAFNTSEGASALIEELRNQGLEAEVYAP</sequence>
<dbReference type="EMBL" id="JTHE02000003">
    <property type="protein sequence ID" value="NEV68852.1"/>
    <property type="molecule type" value="Genomic_DNA"/>
</dbReference>
<feature type="region of interest" description="Disordered" evidence="1">
    <location>
        <begin position="218"/>
        <end position="245"/>
    </location>
</feature>
<feature type="transmembrane region" description="Helical" evidence="2">
    <location>
        <begin position="168"/>
        <end position="192"/>
    </location>
</feature>
<gene>
    <name evidence="3" type="ORF">QQ91_017270</name>
</gene>
<evidence type="ECO:0000313" key="3">
    <source>
        <dbReference type="EMBL" id="NEV68852.1"/>
    </source>
</evidence>
<reference evidence="3" key="1">
    <citation type="submission" date="2014-11" db="EMBL/GenBank/DDBJ databases">
        <authorList>
            <person name="Malar M.C."/>
            <person name="Sen D."/>
            <person name="Tripathy S."/>
        </authorList>
    </citation>
    <scope>NUCLEOTIDE SEQUENCE</scope>
    <source>
        <strain evidence="3">BDU141951</strain>
    </source>
</reference>
<dbReference type="AlphaFoldDB" id="A0A0C1V8M3"/>
<reference evidence="3" key="3">
    <citation type="submission" date="2020-02" db="EMBL/GenBank/DDBJ databases">
        <authorList>
            <person name="Sarangi A.N."/>
            <person name="Ghosh S."/>
            <person name="Mukherjee M."/>
            <person name="Tripathy S."/>
        </authorList>
    </citation>
    <scope>NUCLEOTIDE SEQUENCE</scope>
    <source>
        <strain evidence="3">BDU141951</strain>
    </source>
</reference>
<feature type="compositionally biased region" description="Low complexity" evidence="1">
    <location>
        <begin position="310"/>
        <end position="328"/>
    </location>
</feature>
<feature type="compositionally biased region" description="Acidic residues" evidence="1">
    <location>
        <begin position="218"/>
        <end position="236"/>
    </location>
</feature>
<comment type="caution">
    <text evidence="3">The sequence shown here is derived from an EMBL/GenBank/DDBJ whole genome shotgun (WGS) entry which is preliminary data.</text>
</comment>
<protein>
    <submittedName>
        <fullName evidence="3">Uncharacterized protein</fullName>
    </submittedName>
</protein>
<reference evidence="3" key="2">
    <citation type="journal article" date="2015" name="Genome Announc.">
        <title>Draft Genome Sequence of Filamentous Marine Cyanobacterium Lyngbya confervoides Strain BDU141951.</title>
        <authorList>
            <person name="Chandrababunaidu M.M."/>
            <person name="Sen D."/>
            <person name="Tripathy S."/>
        </authorList>
    </citation>
    <scope>NUCLEOTIDE SEQUENCE</scope>
    <source>
        <strain evidence="3">BDU141951</strain>
    </source>
</reference>
<keyword evidence="2" id="KW-0812">Transmembrane</keyword>
<feature type="compositionally biased region" description="Polar residues" evidence="1">
    <location>
        <begin position="277"/>
        <end position="290"/>
    </location>
</feature>
<organism evidence="3">
    <name type="scientific">Lyngbya confervoides BDU141951</name>
    <dbReference type="NCBI Taxonomy" id="1574623"/>
    <lineage>
        <taxon>Bacteria</taxon>
        <taxon>Bacillati</taxon>
        <taxon>Cyanobacteriota</taxon>
        <taxon>Cyanophyceae</taxon>
        <taxon>Oscillatoriophycideae</taxon>
        <taxon>Oscillatoriales</taxon>
        <taxon>Microcoleaceae</taxon>
        <taxon>Lyngbya</taxon>
    </lineage>
</organism>
<accession>A0A0C1V8M3</accession>
<evidence type="ECO:0000256" key="1">
    <source>
        <dbReference type="SAM" id="MobiDB-lite"/>
    </source>
</evidence>